<dbReference type="EMBL" id="MU006296">
    <property type="protein sequence ID" value="KAF2853102.1"/>
    <property type="molecule type" value="Genomic_DNA"/>
</dbReference>
<evidence type="ECO:0000313" key="2">
    <source>
        <dbReference type="EMBL" id="KAF2853102.1"/>
    </source>
</evidence>
<gene>
    <name evidence="2" type="ORF">T440DRAFT_318673</name>
</gene>
<feature type="domain" description="Heterokaryon incompatibility" evidence="1">
    <location>
        <begin position="109"/>
        <end position="270"/>
    </location>
</feature>
<name>A0A6A7BCW0_9PLEO</name>
<sequence length="756" mass="84410">MYFHMAHSGSPPYFSRFGQCEFLDIDGDELNISSLQVRLVESPTREALLRKRTPWSDLENQSDSTTLLSDLNRLAPSLAKDIVSKDLVDNAFPFRLINDVDHQGEEEGYIAMSYCWKRVAPNTPRRVVTPVGDLPFGWTKEIEQFPLPTSPAIFQAILQERESGEGLWYDQVSINQDDDVEKAATIGSIDTIFKNARTVVVSLDDICITDSEEQFLQYYVEPYSHSGLPSYQQPHSGIEPPFMQQNSAFRSFCERILSSEWFDRAWCAHEMRMGHNHIFLVPCSENLEDEVSTIFRFTGEFLYHILVLASELADLTPAVRLRLQSLLEILQRKPKAAEHDALAVQRYDEQQTLIPDERSLTSLIVDTFSMKASGNPSLPEHLRQLDANRDKTCIALNASGLPLAMAPRNAFSRPDIEDECLRSLLLVALASRDPASLCSTGPPLRLHDGSVSWLCRPTSLDNHARRPSPRRINKLASTITQATDGRAEYAQLDLVFLDLPHRAQPNPNFPLLVTRARRFIDVCIQYQIPGSGLWSFSRSSNHPRTLTLRNCFIQALSCIFDCGVQWLLEISSNMQLPDCPVMDAYTIDVLLNPHLIVENYVLLEEGQLALSQLLTFISALIASGIPWASGASESTHGPLIVSASTPSWSHNYPNTHLSSSSSSGNGIALIFAPFEHSRTLLVAVPNAIKNTAYNGLARGWILTSMNPFTGNPKTSVSWTLQSKGVVFGNVRFHAALEGCGEADVRNHRVYGPSVVR</sequence>
<dbReference type="OrthoDB" id="270167at2759"/>
<accession>A0A6A7BCW0</accession>
<dbReference type="Proteomes" id="UP000799423">
    <property type="component" value="Unassembled WGS sequence"/>
</dbReference>
<protein>
    <recommendedName>
        <fullName evidence="1">Heterokaryon incompatibility domain-containing protein</fullName>
    </recommendedName>
</protein>
<proteinExistence type="predicted"/>
<evidence type="ECO:0000313" key="3">
    <source>
        <dbReference type="Proteomes" id="UP000799423"/>
    </source>
</evidence>
<evidence type="ECO:0000259" key="1">
    <source>
        <dbReference type="Pfam" id="PF06985"/>
    </source>
</evidence>
<dbReference type="InterPro" id="IPR010730">
    <property type="entry name" value="HET"/>
</dbReference>
<dbReference type="PANTHER" id="PTHR24148:SF82">
    <property type="entry name" value="HETEROKARYON INCOMPATIBILITY DOMAIN-CONTAINING PROTEIN"/>
    <property type="match status" value="1"/>
</dbReference>
<dbReference type="AlphaFoldDB" id="A0A6A7BCW0"/>
<dbReference type="InterPro" id="IPR052895">
    <property type="entry name" value="HetReg/Transcr_Mod"/>
</dbReference>
<dbReference type="PANTHER" id="PTHR24148">
    <property type="entry name" value="ANKYRIN REPEAT DOMAIN-CONTAINING PROTEIN 39 HOMOLOG-RELATED"/>
    <property type="match status" value="1"/>
</dbReference>
<organism evidence="2 3">
    <name type="scientific">Plenodomus tracheiphilus IPT5</name>
    <dbReference type="NCBI Taxonomy" id="1408161"/>
    <lineage>
        <taxon>Eukaryota</taxon>
        <taxon>Fungi</taxon>
        <taxon>Dikarya</taxon>
        <taxon>Ascomycota</taxon>
        <taxon>Pezizomycotina</taxon>
        <taxon>Dothideomycetes</taxon>
        <taxon>Pleosporomycetidae</taxon>
        <taxon>Pleosporales</taxon>
        <taxon>Pleosporineae</taxon>
        <taxon>Leptosphaeriaceae</taxon>
        <taxon>Plenodomus</taxon>
    </lineage>
</organism>
<reference evidence="2" key="1">
    <citation type="submission" date="2020-01" db="EMBL/GenBank/DDBJ databases">
        <authorList>
            <consortium name="DOE Joint Genome Institute"/>
            <person name="Haridas S."/>
            <person name="Albert R."/>
            <person name="Binder M."/>
            <person name="Bloem J."/>
            <person name="Labutti K."/>
            <person name="Salamov A."/>
            <person name="Andreopoulos B."/>
            <person name="Baker S.E."/>
            <person name="Barry K."/>
            <person name="Bills G."/>
            <person name="Bluhm B.H."/>
            <person name="Cannon C."/>
            <person name="Castanera R."/>
            <person name="Culley D.E."/>
            <person name="Daum C."/>
            <person name="Ezra D."/>
            <person name="Gonzalez J.B."/>
            <person name="Henrissat B."/>
            <person name="Kuo A."/>
            <person name="Liang C."/>
            <person name="Lipzen A."/>
            <person name="Lutzoni F."/>
            <person name="Magnuson J."/>
            <person name="Mondo S."/>
            <person name="Nolan M."/>
            <person name="Ohm R."/>
            <person name="Pangilinan J."/>
            <person name="Park H.-J."/>
            <person name="Ramirez L."/>
            <person name="Alfaro M."/>
            <person name="Sun H."/>
            <person name="Tritt A."/>
            <person name="Yoshinaga Y."/>
            <person name="Zwiers L.-H."/>
            <person name="Turgeon B.G."/>
            <person name="Goodwin S.B."/>
            <person name="Spatafora J.W."/>
            <person name="Crous P.W."/>
            <person name="Grigoriev I.V."/>
        </authorList>
    </citation>
    <scope>NUCLEOTIDE SEQUENCE</scope>
    <source>
        <strain evidence="2">IPT5</strain>
    </source>
</reference>
<keyword evidence="3" id="KW-1185">Reference proteome</keyword>
<dbReference type="Pfam" id="PF06985">
    <property type="entry name" value="HET"/>
    <property type="match status" value="1"/>
</dbReference>